<comment type="caution">
    <text evidence="1">The sequence shown here is derived from an EMBL/GenBank/DDBJ whole genome shotgun (WGS) entry which is preliminary data.</text>
</comment>
<protein>
    <submittedName>
        <fullName evidence="1">Uncharacterized protein</fullName>
    </submittedName>
</protein>
<name>A0A5B7FYF5_PORTR</name>
<reference evidence="1 2" key="1">
    <citation type="submission" date="2019-05" db="EMBL/GenBank/DDBJ databases">
        <title>Another draft genome of Portunus trituberculatus and its Hox gene families provides insights of decapod evolution.</title>
        <authorList>
            <person name="Jeong J.-H."/>
            <person name="Song I."/>
            <person name="Kim S."/>
            <person name="Choi T."/>
            <person name="Kim D."/>
            <person name="Ryu S."/>
            <person name="Kim W."/>
        </authorList>
    </citation>
    <scope>NUCLEOTIDE SEQUENCE [LARGE SCALE GENOMIC DNA]</scope>
    <source>
        <tissue evidence="1">Muscle</tissue>
    </source>
</reference>
<dbReference type="AlphaFoldDB" id="A0A5B7FYF5"/>
<dbReference type="EMBL" id="VSRR010009519">
    <property type="protein sequence ID" value="MPC50457.1"/>
    <property type="molecule type" value="Genomic_DNA"/>
</dbReference>
<accession>A0A5B7FYF5</accession>
<evidence type="ECO:0000313" key="1">
    <source>
        <dbReference type="EMBL" id="MPC50457.1"/>
    </source>
</evidence>
<sequence length="75" mass="8092">MLVIAVASHVFAYLRSLSFTRPCSPSPPRAQVFPGQVTDVPRRSHASQRLSLVLTRILACLGTGDLKICSNGGNR</sequence>
<proteinExistence type="predicted"/>
<gene>
    <name evidence="1" type="ORF">E2C01_044286</name>
</gene>
<organism evidence="1 2">
    <name type="scientific">Portunus trituberculatus</name>
    <name type="common">Swimming crab</name>
    <name type="synonym">Neptunus trituberculatus</name>
    <dbReference type="NCBI Taxonomy" id="210409"/>
    <lineage>
        <taxon>Eukaryota</taxon>
        <taxon>Metazoa</taxon>
        <taxon>Ecdysozoa</taxon>
        <taxon>Arthropoda</taxon>
        <taxon>Crustacea</taxon>
        <taxon>Multicrustacea</taxon>
        <taxon>Malacostraca</taxon>
        <taxon>Eumalacostraca</taxon>
        <taxon>Eucarida</taxon>
        <taxon>Decapoda</taxon>
        <taxon>Pleocyemata</taxon>
        <taxon>Brachyura</taxon>
        <taxon>Eubrachyura</taxon>
        <taxon>Portunoidea</taxon>
        <taxon>Portunidae</taxon>
        <taxon>Portuninae</taxon>
        <taxon>Portunus</taxon>
    </lineage>
</organism>
<keyword evidence="2" id="KW-1185">Reference proteome</keyword>
<dbReference type="Proteomes" id="UP000324222">
    <property type="component" value="Unassembled WGS sequence"/>
</dbReference>
<evidence type="ECO:0000313" key="2">
    <source>
        <dbReference type="Proteomes" id="UP000324222"/>
    </source>
</evidence>